<organism evidence="2 3">
    <name type="scientific">Acanthamoeba castellanii (strain ATCC 30010 / Neff)</name>
    <dbReference type="NCBI Taxonomy" id="1257118"/>
    <lineage>
        <taxon>Eukaryota</taxon>
        <taxon>Amoebozoa</taxon>
        <taxon>Discosea</taxon>
        <taxon>Longamoebia</taxon>
        <taxon>Centramoebida</taxon>
        <taxon>Acanthamoebidae</taxon>
        <taxon>Acanthamoeba</taxon>
    </lineage>
</organism>
<proteinExistence type="predicted"/>
<dbReference type="Proteomes" id="UP000011083">
    <property type="component" value="Unassembled WGS sequence"/>
</dbReference>
<feature type="signal peptide" evidence="1">
    <location>
        <begin position="1"/>
        <end position="24"/>
    </location>
</feature>
<evidence type="ECO:0000313" key="3">
    <source>
        <dbReference type="Proteomes" id="UP000011083"/>
    </source>
</evidence>
<evidence type="ECO:0000256" key="1">
    <source>
        <dbReference type="SAM" id="SignalP"/>
    </source>
</evidence>
<dbReference type="VEuPathDB" id="AmoebaDB:ACA1_216060"/>
<sequence>MQSPAMFVFALCIAFALLSGVVLGQEPTRNPSPSPSCAATTISTNGSCPCPDVYLNVPNLSVDEIKLTVDNLTAHVDLNVKLSSLLSISAGVDVSINKVELDIKGVKAELELDVRLDNIAKILDRALTTLDRNPDLLSGLVSSVGGLLSSVLGENGLVQRLVDSLGNIVERVVSDTGAVLSQVVVGAVKDLQRLSRTVNSLGQVVDQVLDTTGAVIEVIYDTTGAVLSTKVIKQATNTPV</sequence>
<keyword evidence="1" id="KW-0732">Signal</keyword>
<protein>
    <submittedName>
        <fullName evidence="2">Uncharacterized protein</fullName>
    </submittedName>
</protein>
<name>L8GPN8_ACACF</name>
<dbReference type="AlphaFoldDB" id="L8GPN8"/>
<dbReference type="KEGG" id="acan:ACA1_216060"/>
<dbReference type="OrthoDB" id="2148872at2759"/>
<dbReference type="STRING" id="1257118.L8GPN8"/>
<reference evidence="2 3" key="1">
    <citation type="journal article" date="2013" name="Genome Biol.">
        <title>Genome of Acanthamoeba castellanii highlights extensive lateral gene transfer and early evolution of tyrosine kinase signaling.</title>
        <authorList>
            <person name="Clarke M."/>
            <person name="Lohan A.J."/>
            <person name="Liu B."/>
            <person name="Lagkouvardos I."/>
            <person name="Roy S."/>
            <person name="Zafar N."/>
            <person name="Bertelli C."/>
            <person name="Schilde C."/>
            <person name="Kianianmomeni A."/>
            <person name="Burglin T.R."/>
            <person name="Frech C."/>
            <person name="Turcotte B."/>
            <person name="Kopec K.O."/>
            <person name="Synnott J.M."/>
            <person name="Choo C."/>
            <person name="Paponov I."/>
            <person name="Finkler A."/>
            <person name="Soon Heng Tan C."/>
            <person name="Hutchins A.P."/>
            <person name="Weinmeier T."/>
            <person name="Rattei T."/>
            <person name="Chu J.S."/>
            <person name="Gimenez G."/>
            <person name="Irimia M."/>
            <person name="Rigden D.J."/>
            <person name="Fitzpatrick D.A."/>
            <person name="Lorenzo-Morales J."/>
            <person name="Bateman A."/>
            <person name="Chiu C.H."/>
            <person name="Tang P."/>
            <person name="Hegemann P."/>
            <person name="Fromm H."/>
            <person name="Raoult D."/>
            <person name="Greub G."/>
            <person name="Miranda-Saavedra D."/>
            <person name="Chen N."/>
            <person name="Nash P."/>
            <person name="Ginger M.L."/>
            <person name="Horn M."/>
            <person name="Schaap P."/>
            <person name="Caler L."/>
            <person name="Loftus B."/>
        </authorList>
    </citation>
    <scope>NUCLEOTIDE SEQUENCE [LARGE SCALE GENOMIC DNA]</scope>
    <source>
        <strain evidence="2 3">Neff</strain>
    </source>
</reference>
<evidence type="ECO:0000313" key="2">
    <source>
        <dbReference type="EMBL" id="ELR15124.1"/>
    </source>
</evidence>
<dbReference type="GeneID" id="14915627"/>
<gene>
    <name evidence="2" type="ORF">ACA1_216060</name>
</gene>
<dbReference type="RefSeq" id="XP_004337137.1">
    <property type="nucleotide sequence ID" value="XM_004337089.1"/>
</dbReference>
<dbReference type="EMBL" id="KB008036">
    <property type="protein sequence ID" value="ELR15124.1"/>
    <property type="molecule type" value="Genomic_DNA"/>
</dbReference>
<accession>L8GPN8</accession>
<keyword evidence="3" id="KW-1185">Reference proteome</keyword>
<feature type="chain" id="PRO_5003989715" evidence="1">
    <location>
        <begin position="25"/>
        <end position="240"/>
    </location>
</feature>